<dbReference type="AlphaFoldDB" id="R7S6B8"/>
<dbReference type="OrthoDB" id="3066634at2759"/>
<proteinExistence type="predicted"/>
<evidence type="ECO:0000313" key="2">
    <source>
        <dbReference type="EMBL" id="EIW51443.1"/>
    </source>
</evidence>
<accession>R7S6B8</accession>
<evidence type="ECO:0000313" key="3">
    <source>
        <dbReference type="Proteomes" id="UP000054317"/>
    </source>
</evidence>
<organism evidence="2 3">
    <name type="scientific">Trametes versicolor (strain FP-101664)</name>
    <name type="common">White-rot fungus</name>
    <name type="synonym">Coriolus versicolor</name>
    <dbReference type="NCBI Taxonomy" id="717944"/>
    <lineage>
        <taxon>Eukaryota</taxon>
        <taxon>Fungi</taxon>
        <taxon>Dikarya</taxon>
        <taxon>Basidiomycota</taxon>
        <taxon>Agaricomycotina</taxon>
        <taxon>Agaricomycetes</taxon>
        <taxon>Polyporales</taxon>
        <taxon>Polyporaceae</taxon>
        <taxon>Trametes</taxon>
    </lineage>
</organism>
<keyword evidence="3" id="KW-1185">Reference proteome</keyword>
<name>R7S6B8_TRAVS</name>
<protein>
    <submittedName>
        <fullName evidence="2">Uncharacterized protein</fullName>
    </submittedName>
</protein>
<gene>
    <name evidence="2" type="ORF">TRAVEDRAFT_54560</name>
</gene>
<feature type="compositionally biased region" description="Basic residues" evidence="1">
    <location>
        <begin position="1"/>
        <end position="12"/>
    </location>
</feature>
<dbReference type="RefSeq" id="XP_008045669.1">
    <property type="nucleotide sequence ID" value="XM_008047478.1"/>
</dbReference>
<reference evidence="3" key="1">
    <citation type="journal article" date="2012" name="Science">
        <title>The Paleozoic origin of enzymatic lignin decomposition reconstructed from 31 fungal genomes.</title>
        <authorList>
            <person name="Floudas D."/>
            <person name="Binder M."/>
            <person name="Riley R."/>
            <person name="Barry K."/>
            <person name="Blanchette R.A."/>
            <person name="Henrissat B."/>
            <person name="Martinez A.T."/>
            <person name="Otillar R."/>
            <person name="Spatafora J.W."/>
            <person name="Yadav J.S."/>
            <person name="Aerts A."/>
            <person name="Benoit I."/>
            <person name="Boyd A."/>
            <person name="Carlson A."/>
            <person name="Copeland A."/>
            <person name="Coutinho P.M."/>
            <person name="de Vries R.P."/>
            <person name="Ferreira P."/>
            <person name="Findley K."/>
            <person name="Foster B."/>
            <person name="Gaskell J."/>
            <person name="Glotzer D."/>
            <person name="Gorecki P."/>
            <person name="Heitman J."/>
            <person name="Hesse C."/>
            <person name="Hori C."/>
            <person name="Igarashi K."/>
            <person name="Jurgens J.A."/>
            <person name="Kallen N."/>
            <person name="Kersten P."/>
            <person name="Kohler A."/>
            <person name="Kuees U."/>
            <person name="Kumar T.K.A."/>
            <person name="Kuo A."/>
            <person name="LaButti K."/>
            <person name="Larrondo L.F."/>
            <person name="Lindquist E."/>
            <person name="Ling A."/>
            <person name="Lombard V."/>
            <person name="Lucas S."/>
            <person name="Lundell T."/>
            <person name="Martin R."/>
            <person name="McLaughlin D.J."/>
            <person name="Morgenstern I."/>
            <person name="Morin E."/>
            <person name="Murat C."/>
            <person name="Nagy L.G."/>
            <person name="Nolan M."/>
            <person name="Ohm R.A."/>
            <person name="Patyshakuliyeva A."/>
            <person name="Rokas A."/>
            <person name="Ruiz-Duenas F.J."/>
            <person name="Sabat G."/>
            <person name="Salamov A."/>
            <person name="Samejima M."/>
            <person name="Schmutz J."/>
            <person name="Slot J.C."/>
            <person name="St John F."/>
            <person name="Stenlid J."/>
            <person name="Sun H."/>
            <person name="Sun S."/>
            <person name="Syed K."/>
            <person name="Tsang A."/>
            <person name="Wiebenga A."/>
            <person name="Young D."/>
            <person name="Pisabarro A."/>
            <person name="Eastwood D.C."/>
            <person name="Martin F."/>
            <person name="Cullen D."/>
            <person name="Grigoriev I.V."/>
            <person name="Hibbett D.S."/>
        </authorList>
    </citation>
    <scope>NUCLEOTIDE SEQUENCE [LARGE SCALE GENOMIC DNA]</scope>
    <source>
        <strain evidence="3">FP-101664</strain>
    </source>
</reference>
<feature type="region of interest" description="Disordered" evidence="1">
    <location>
        <begin position="1"/>
        <end position="60"/>
    </location>
</feature>
<feature type="non-terminal residue" evidence="2">
    <location>
        <position position="1"/>
    </location>
</feature>
<sequence length="60" mass="6218">IAQARRAGKKAFHTSLSSVGGDGLDDVVAGAAIDSDSDSDSGDSYSATQEHRALRKRIQA</sequence>
<evidence type="ECO:0000256" key="1">
    <source>
        <dbReference type="SAM" id="MobiDB-lite"/>
    </source>
</evidence>
<dbReference type="EMBL" id="JH711803">
    <property type="protein sequence ID" value="EIW51443.1"/>
    <property type="molecule type" value="Genomic_DNA"/>
</dbReference>
<dbReference type="KEGG" id="tvs:TRAVEDRAFT_54560"/>
<dbReference type="Proteomes" id="UP000054317">
    <property type="component" value="Unassembled WGS sequence"/>
</dbReference>
<dbReference type="GeneID" id="19417438"/>